<dbReference type="EMBL" id="JAIRBA010000021">
    <property type="protein sequence ID" value="MCG2419530.1"/>
    <property type="molecule type" value="Genomic_DNA"/>
</dbReference>
<evidence type="ECO:0000313" key="1">
    <source>
        <dbReference type="EMBL" id="MCG2419530.1"/>
    </source>
</evidence>
<protein>
    <submittedName>
        <fullName evidence="1">Uncharacterized protein</fullName>
    </submittedName>
</protein>
<gene>
    <name evidence="1" type="ORF">K8089_10890</name>
</gene>
<name>A0A9X1QVJ0_9FLAO</name>
<dbReference type="Proteomes" id="UP001139461">
    <property type="component" value="Unassembled WGS sequence"/>
</dbReference>
<reference evidence="1" key="1">
    <citation type="submission" date="2021-09" db="EMBL/GenBank/DDBJ databases">
        <title>Genome of Aequorivita sp. strain F47161.</title>
        <authorList>
            <person name="Wang Y."/>
        </authorList>
    </citation>
    <scope>NUCLEOTIDE SEQUENCE</scope>
    <source>
        <strain evidence="1">F47161</strain>
    </source>
</reference>
<keyword evidence="2" id="KW-1185">Reference proteome</keyword>
<dbReference type="RefSeq" id="WP_237603320.1">
    <property type="nucleotide sequence ID" value="NZ_JAIRBA010000021.1"/>
</dbReference>
<dbReference type="AlphaFoldDB" id="A0A9X1QVJ0"/>
<comment type="caution">
    <text evidence="1">The sequence shown here is derived from an EMBL/GenBank/DDBJ whole genome shotgun (WGS) entry which is preliminary data.</text>
</comment>
<evidence type="ECO:0000313" key="2">
    <source>
        <dbReference type="Proteomes" id="UP001139461"/>
    </source>
</evidence>
<proteinExistence type="predicted"/>
<sequence>MKKKKLLKKLNALHQSNLHFLQPKESRMGKYYEIAIPMDSHLELMFLICNLLKVCILAMGEPELINDRQIPQPEHNVKEVLRHILHLIPLEELQFVDEVSELLKSIKQE</sequence>
<accession>A0A9X1QVJ0</accession>
<organism evidence="1 2">
    <name type="scientific">Aequorivita vitellina</name>
    <dbReference type="NCBI Taxonomy" id="2874475"/>
    <lineage>
        <taxon>Bacteria</taxon>
        <taxon>Pseudomonadati</taxon>
        <taxon>Bacteroidota</taxon>
        <taxon>Flavobacteriia</taxon>
        <taxon>Flavobacteriales</taxon>
        <taxon>Flavobacteriaceae</taxon>
        <taxon>Aequorivita</taxon>
    </lineage>
</organism>